<gene>
    <name evidence="1" type="ORF">MRB53_016288</name>
</gene>
<proteinExistence type="predicted"/>
<accession>A0ACC2M1L7</accession>
<protein>
    <submittedName>
        <fullName evidence="1">Uncharacterized protein</fullName>
    </submittedName>
</protein>
<dbReference type="EMBL" id="CM056813">
    <property type="protein sequence ID" value="KAJ8639594.1"/>
    <property type="molecule type" value="Genomic_DNA"/>
</dbReference>
<organism evidence="1 2">
    <name type="scientific">Persea americana</name>
    <name type="common">Avocado</name>
    <dbReference type="NCBI Taxonomy" id="3435"/>
    <lineage>
        <taxon>Eukaryota</taxon>
        <taxon>Viridiplantae</taxon>
        <taxon>Streptophyta</taxon>
        <taxon>Embryophyta</taxon>
        <taxon>Tracheophyta</taxon>
        <taxon>Spermatophyta</taxon>
        <taxon>Magnoliopsida</taxon>
        <taxon>Magnoliidae</taxon>
        <taxon>Laurales</taxon>
        <taxon>Lauraceae</taxon>
        <taxon>Persea</taxon>
    </lineage>
</organism>
<evidence type="ECO:0000313" key="1">
    <source>
        <dbReference type="EMBL" id="KAJ8639594.1"/>
    </source>
</evidence>
<evidence type="ECO:0000313" key="2">
    <source>
        <dbReference type="Proteomes" id="UP001234297"/>
    </source>
</evidence>
<sequence>MKRRECRPWGNCYMKRRMQTGGNCWMASVLPGSTDLSGSGKHCSLQAGLLPGSGLQGLLQATLPSGGGL</sequence>
<name>A0ACC2M1L7_PERAE</name>
<keyword evidence="2" id="KW-1185">Reference proteome</keyword>
<reference evidence="1 2" key="1">
    <citation type="journal article" date="2022" name="Hortic Res">
        <title>A haplotype resolved chromosomal level avocado genome allows analysis of novel avocado genes.</title>
        <authorList>
            <person name="Nath O."/>
            <person name="Fletcher S.J."/>
            <person name="Hayward A."/>
            <person name="Shaw L.M."/>
            <person name="Masouleh A.K."/>
            <person name="Furtado A."/>
            <person name="Henry R.J."/>
            <person name="Mitter N."/>
        </authorList>
    </citation>
    <scope>NUCLEOTIDE SEQUENCE [LARGE SCALE GENOMIC DNA]</scope>
    <source>
        <strain evidence="2">cv. Hass</strain>
    </source>
</reference>
<dbReference type="Proteomes" id="UP001234297">
    <property type="component" value="Chromosome 5"/>
</dbReference>
<comment type="caution">
    <text evidence="1">The sequence shown here is derived from an EMBL/GenBank/DDBJ whole genome shotgun (WGS) entry which is preliminary data.</text>
</comment>